<sequence>MTSIEELLKEEQTFSLSFDRSQPICFQEQFWKMIAYLDRHEIPWFNGERAGDHFMCQQFLGQQWDHDYQTVVLVFKPTERFLGWQYDEETDEWGISIQDVYGFSWNHLADEADYRFNEIEEFQDEFVDTSDLVALFGRNKDR</sequence>
<comment type="caution">
    <text evidence="1">The sequence shown here is derived from an EMBL/GenBank/DDBJ whole genome shotgun (WGS) entry which is preliminary data.</text>
</comment>
<proteinExistence type="predicted"/>
<dbReference type="Proteomes" id="UP000004322">
    <property type="component" value="Unassembled WGS sequence"/>
</dbReference>
<dbReference type="AlphaFoldDB" id="G5JPA7"/>
<dbReference type="OrthoDB" id="2226668at2"/>
<organism evidence="1 2">
    <name type="scientific">Streptococcus criceti HS-6</name>
    <dbReference type="NCBI Taxonomy" id="873449"/>
    <lineage>
        <taxon>Bacteria</taxon>
        <taxon>Bacillati</taxon>
        <taxon>Bacillota</taxon>
        <taxon>Bacilli</taxon>
        <taxon>Lactobacillales</taxon>
        <taxon>Streptococcaceae</taxon>
        <taxon>Streptococcus</taxon>
    </lineage>
</organism>
<keyword evidence="2" id="KW-1185">Reference proteome</keyword>
<gene>
    <name evidence="1" type="ORF">STRCR_0341</name>
</gene>
<protein>
    <submittedName>
        <fullName evidence="1">Uncharacterized protein</fullName>
    </submittedName>
</protein>
<reference evidence="1" key="1">
    <citation type="submission" date="2011-07" db="EMBL/GenBank/DDBJ databases">
        <authorList>
            <person name="Stanhope M.J."/>
            <person name="Durkin A.S."/>
            <person name="Hostetler J."/>
            <person name="Kim M."/>
            <person name="Radune D."/>
            <person name="Singh I."/>
            <person name="Town C.D."/>
        </authorList>
    </citation>
    <scope>NUCLEOTIDE SEQUENCE [LARGE SCALE GENOMIC DNA]</scope>
    <source>
        <strain evidence="1">HS-6</strain>
    </source>
</reference>
<evidence type="ECO:0000313" key="1">
    <source>
        <dbReference type="EMBL" id="EHI73804.1"/>
    </source>
</evidence>
<dbReference type="EMBL" id="AEUV02000002">
    <property type="protein sequence ID" value="EHI73804.1"/>
    <property type="molecule type" value="Genomic_DNA"/>
</dbReference>
<evidence type="ECO:0000313" key="2">
    <source>
        <dbReference type="Proteomes" id="UP000004322"/>
    </source>
</evidence>
<name>G5JPA7_STRCG</name>
<dbReference type="RefSeq" id="WP_004226259.1">
    <property type="nucleotide sequence ID" value="NZ_AEUV02000002.1"/>
</dbReference>
<accession>G5JPA7</accession>